<organism evidence="7">
    <name type="scientific">Desulfurivibrio alkaliphilus</name>
    <dbReference type="NCBI Taxonomy" id="427923"/>
    <lineage>
        <taxon>Bacteria</taxon>
        <taxon>Pseudomonadati</taxon>
        <taxon>Thermodesulfobacteriota</taxon>
        <taxon>Desulfobulbia</taxon>
        <taxon>Desulfobulbales</taxon>
        <taxon>Desulfobulbaceae</taxon>
        <taxon>Desulfurivibrio</taxon>
    </lineage>
</organism>
<sequence length="537" mass="59443">MNYPEAPLKEIFPACHHLVGPEKWEQLAGELTRAGQGANLPAIIRAQGASLILPPYLPELAELEAATWACRGEQGKLADRPEAKILNPSLRILNCSWRNLATVLSPGERPESAPTPGSETLLVWLGPRSGRVRVQPATDDDLLALKITAEKLPIGPTALKHGVAVANLHRVVEQARNKGLILAPEPLLLRDPDNFIPQGKAFERFLKPRVFTLQWHITQACDLNCKHCYDRSSRQTMSLEQAFYVLEQLESFCAARRVRGKVTFTGGNPLLYPHFNTLYLEAVKRGFPVSILGNPTSRQRLEELVAIQAPTFYQVSLEGLPEHNDFVRQDGYFDRVLEFLPILKELGIFSQVMLTLTRDNMAQVLPLGEILRDRADLFTFNRLSAVGEGARLLMPDPADYQAFLREYMAETVNNPVLGLKDNLINIIRDQEGRKPFGGCTGFGCGAAFNFLTLLSDGELHACRKFPSFIGNIYQEGLNDAYDSPAGRRYRAGSAGCRDCKLLPACGGCQAVIYSSGLDPARDRDPYCFYAQAPGLPG</sequence>
<dbReference type="Proteomes" id="UP000885986">
    <property type="component" value="Unassembled WGS sequence"/>
</dbReference>
<gene>
    <name evidence="7" type="primary">sbtM</name>
    <name evidence="7" type="ORF">ENN98_07520</name>
</gene>
<comment type="caution">
    <text evidence="7">The sequence shown here is derived from an EMBL/GenBank/DDBJ whole genome shotgun (WGS) entry which is preliminary data.</text>
</comment>
<dbReference type="Pfam" id="PF04055">
    <property type="entry name" value="Radical_SAM"/>
    <property type="match status" value="1"/>
</dbReference>
<keyword evidence="2" id="KW-0949">S-adenosyl-L-methionine</keyword>
<dbReference type="PANTHER" id="PTHR11228:SF7">
    <property type="entry name" value="PQQA PEPTIDE CYCLASE"/>
    <property type="match status" value="1"/>
</dbReference>
<protein>
    <submittedName>
        <fullName evidence="7">Selenobiotic family peptide radical SAM maturase</fullName>
    </submittedName>
</protein>
<dbReference type="NCBIfam" id="TIGR04085">
    <property type="entry name" value="rSAM_more_4Fe4S"/>
    <property type="match status" value="1"/>
</dbReference>
<comment type="cofactor">
    <cofactor evidence="1">
        <name>[4Fe-4S] cluster</name>
        <dbReference type="ChEBI" id="CHEBI:49883"/>
    </cofactor>
</comment>
<keyword evidence="3" id="KW-0479">Metal-binding</keyword>
<dbReference type="PANTHER" id="PTHR11228">
    <property type="entry name" value="RADICAL SAM DOMAIN PROTEIN"/>
    <property type="match status" value="1"/>
</dbReference>
<evidence type="ECO:0000256" key="1">
    <source>
        <dbReference type="ARBA" id="ARBA00001966"/>
    </source>
</evidence>
<dbReference type="CDD" id="cd01335">
    <property type="entry name" value="Radical_SAM"/>
    <property type="match status" value="1"/>
</dbReference>
<dbReference type="EMBL" id="DSDS01000168">
    <property type="protein sequence ID" value="HET98519.1"/>
    <property type="molecule type" value="Genomic_DNA"/>
</dbReference>
<evidence type="ECO:0000256" key="4">
    <source>
        <dbReference type="ARBA" id="ARBA00023004"/>
    </source>
</evidence>
<dbReference type="InterPro" id="IPR013785">
    <property type="entry name" value="Aldolase_TIM"/>
</dbReference>
<evidence type="ECO:0000256" key="2">
    <source>
        <dbReference type="ARBA" id="ARBA00022691"/>
    </source>
</evidence>
<dbReference type="SFLD" id="SFLDS00029">
    <property type="entry name" value="Radical_SAM"/>
    <property type="match status" value="1"/>
</dbReference>
<dbReference type="InterPro" id="IPR007197">
    <property type="entry name" value="rSAM"/>
</dbReference>
<proteinExistence type="predicted"/>
<dbReference type="PROSITE" id="PS51918">
    <property type="entry name" value="RADICAL_SAM"/>
    <property type="match status" value="1"/>
</dbReference>
<evidence type="ECO:0000259" key="6">
    <source>
        <dbReference type="PROSITE" id="PS51918"/>
    </source>
</evidence>
<dbReference type="AlphaFoldDB" id="A0A7C2Y095"/>
<dbReference type="NCBIfam" id="TIGR04082">
    <property type="entry name" value="rSAM_for_selen"/>
    <property type="match status" value="1"/>
</dbReference>
<evidence type="ECO:0000256" key="5">
    <source>
        <dbReference type="ARBA" id="ARBA00023014"/>
    </source>
</evidence>
<reference evidence="7" key="1">
    <citation type="journal article" date="2020" name="mSystems">
        <title>Genome- and Community-Level Interaction Insights into Carbon Utilization and Element Cycling Functions of Hydrothermarchaeota in Hydrothermal Sediment.</title>
        <authorList>
            <person name="Zhou Z."/>
            <person name="Liu Y."/>
            <person name="Xu W."/>
            <person name="Pan J."/>
            <person name="Luo Z.H."/>
            <person name="Li M."/>
        </authorList>
    </citation>
    <scope>NUCLEOTIDE SEQUENCE [LARGE SCALE GENOMIC DNA]</scope>
    <source>
        <strain evidence="7">SpSt-1224</strain>
    </source>
</reference>
<dbReference type="Gene3D" id="3.20.20.70">
    <property type="entry name" value="Aldolase class I"/>
    <property type="match status" value="1"/>
</dbReference>
<dbReference type="InterPro" id="IPR058240">
    <property type="entry name" value="rSAM_sf"/>
</dbReference>
<dbReference type="GO" id="GO:0046872">
    <property type="term" value="F:metal ion binding"/>
    <property type="evidence" value="ECO:0007669"/>
    <property type="project" value="UniProtKB-KW"/>
</dbReference>
<evidence type="ECO:0000256" key="3">
    <source>
        <dbReference type="ARBA" id="ARBA00022723"/>
    </source>
</evidence>
<keyword evidence="5" id="KW-0411">Iron-sulfur</keyword>
<feature type="domain" description="Radical SAM core" evidence="6">
    <location>
        <begin position="205"/>
        <end position="420"/>
    </location>
</feature>
<keyword evidence="4" id="KW-0408">Iron</keyword>
<evidence type="ECO:0000313" key="7">
    <source>
        <dbReference type="EMBL" id="HET98519.1"/>
    </source>
</evidence>
<dbReference type="GO" id="GO:0003824">
    <property type="term" value="F:catalytic activity"/>
    <property type="evidence" value="ECO:0007669"/>
    <property type="project" value="InterPro"/>
</dbReference>
<dbReference type="SUPFAM" id="SSF102114">
    <property type="entry name" value="Radical SAM enzymes"/>
    <property type="match status" value="1"/>
</dbReference>
<accession>A0A7C2Y095</accession>
<dbReference type="SFLD" id="SFLDG01067">
    <property type="entry name" value="SPASM/twitch_domain_containing"/>
    <property type="match status" value="1"/>
</dbReference>
<name>A0A7C2Y095_9BACT</name>
<dbReference type="Pfam" id="PF13186">
    <property type="entry name" value="SPASM"/>
    <property type="match status" value="1"/>
</dbReference>
<dbReference type="InterPro" id="IPR023807">
    <property type="entry name" value="Peptide_mod_rSAM"/>
</dbReference>
<dbReference type="GO" id="GO:0051536">
    <property type="term" value="F:iron-sulfur cluster binding"/>
    <property type="evidence" value="ECO:0007669"/>
    <property type="project" value="UniProtKB-KW"/>
</dbReference>
<dbReference type="InterPro" id="IPR050377">
    <property type="entry name" value="Radical_SAM_PqqE_MftC-like"/>
</dbReference>
<dbReference type="InterPro" id="IPR023885">
    <property type="entry name" value="4Fe4S-binding_SPASM_dom"/>
</dbReference>